<gene>
    <name evidence="3" type="ORF">I592_01644</name>
    <name evidence="2" type="ORF">UKC_02324</name>
</gene>
<dbReference type="Proteomes" id="UP000013750">
    <property type="component" value="Unassembled WGS sequence"/>
</dbReference>
<dbReference type="EMBL" id="AJDQ01000007">
    <property type="protein sequence ID" value="EOI56409.1"/>
    <property type="molecule type" value="Genomic_DNA"/>
</dbReference>
<dbReference type="HOGENOM" id="CLU_077907_0_0_9"/>
<dbReference type="PATRIC" id="fig|1158614.3.peg.2318"/>
<evidence type="ECO:0000256" key="1">
    <source>
        <dbReference type="SAM" id="MobiDB-lite"/>
    </source>
</evidence>
<dbReference type="EMBL" id="ASWH01000001">
    <property type="protein sequence ID" value="EOW82341.1"/>
    <property type="molecule type" value="Genomic_DNA"/>
</dbReference>
<comment type="caution">
    <text evidence="2">The sequence shown here is derived from an EMBL/GenBank/DDBJ whole genome shotgun (WGS) entry which is preliminary data.</text>
</comment>
<protein>
    <recommendedName>
        <fullName evidence="6">DUF2922 family protein</fullName>
    </recommendedName>
</protein>
<reference evidence="3 5" key="2">
    <citation type="submission" date="2013-03" db="EMBL/GenBank/DDBJ databases">
        <title>The Genome Sequence of Enterococcus gilvus ATCC BAA-350 (PacBio/Illumina hybrid assembly).</title>
        <authorList>
            <consortium name="The Broad Institute Genomics Platform"/>
            <consortium name="The Broad Institute Genome Sequencing Center for Infectious Disease"/>
            <person name="Earl A."/>
            <person name="Russ C."/>
            <person name="Gilmore M."/>
            <person name="Surin D."/>
            <person name="Walker B."/>
            <person name="Young S."/>
            <person name="Zeng Q."/>
            <person name="Gargeya S."/>
            <person name="Fitzgerald M."/>
            <person name="Haas B."/>
            <person name="Abouelleil A."/>
            <person name="Allen A.W."/>
            <person name="Alvarado L."/>
            <person name="Arachchi H.M."/>
            <person name="Berlin A.M."/>
            <person name="Chapman S.B."/>
            <person name="Gainer-Dewar J."/>
            <person name="Goldberg J."/>
            <person name="Griggs A."/>
            <person name="Gujja S."/>
            <person name="Hansen M."/>
            <person name="Howarth C."/>
            <person name="Imamovic A."/>
            <person name="Ireland A."/>
            <person name="Larimer J."/>
            <person name="McCowan C."/>
            <person name="Murphy C."/>
            <person name="Pearson M."/>
            <person name="Poon T.W."/>
            <person name="Priest M."/>
            <person name="Roberts A."/>
            <person name="Saif S."/>
            <person name="Shea T."/>
            <person name="Sisk P."/>
            <person name="Sykes S."/>
            <person name="Wortman J."/>
            <person name="Nusbaum C."/>
            <person name="Birren B."/>
        </authorList>
    </citation>
    <scope>NUCLEOTIDE SEQUENCE [LARGE SCALE GENOMIC DNA]</scope>
    <source>
        <strain evidence="3 5">ATCC BAA-350</strain>
    </source>
</reference>
<sequence length="339" mass="37801">MDTSTTILLDAKFMKSNGKKHHFRMKGFDPTKPAEKVKAALKKLTKLDIFEKDGVGLYKEVLEAKMVEVKKTVLFKDHQKDKPKKEEKDLYTQITEMASAMGYSLDASFDILDTLKLPEELTIIEERPNAETLIQLIQLPSGFDPTELSEQQNYRVVASCLPKHATLKDIYLDDETTPAKLLSVSSIEVEKEDTSSAASKALAAIKLPKDLTIIEERPNPETLIQKIGLPKGIDPVALSDKDNYRIAVSCLPVNRILEELLIDDGTTPARLHSVSRAANTAPSIPLIENASAKPKESIEPRPVSASPPKRTAGESPPKPLKITSHKRRHRLIERIRSRE</sequence>
<reference evidence="2 4" key="1">
    <citation type="submission" date="2013-02" db="EMBL/GenBank/DDBJ databases">
        <title>The Genome Sequence of Enterococcus gilvus ATCC BAA-350.</title>
        <authorList>
            <consortium name="The Broad Institute Genome Sequencing Platform"/>
            <consortium name="The Broad Institute Genome Sequencing Center for Infectious Disease"/>
            <person name="Earl A.M."/>
            <person name="Gilmore M.S."/>
            <person name="Lebreton F."/>
            <person name="Walker B."/>
            <person name="Young S.K."/>
            <person name="Zeng Q."/>
            <person name="Gargeya S."/>
            <person name="Fitzgerald M."/>
            <person name="Haas B."/>
            <person name="Abouelleil A."/>
            <person name="Alvarado L."/>
            <person name="Arachchi H.M."/>
            <person name="Berlin A.M."/>
            <person name="Chapman S.B."/>
            <person name="Dewar J."/>
            <person name="Goldberg J."/>
            <person name="Griggs A."/>
            <person name="Gujja S."/>
            <person name="Hansen M."/>
            <person name="Howarth C."/>
            <person name="Imamovic A."/>
            <person name="Larimer J."/>
            <person name="McCowan C."/>
            <person name="Murphy C."/>
            <person name="Neiman D."/>
            <person name="Pearson M."/>
            <person name="Priest M."/>
            <person name="Roberts A."/>
            <person name="Saif S."/>
            <person name="Shea T."/>
            <person name="Sisk P."/>
            <person name="Sykes S."/>
            <person name="Wortman J."/>
            <person name="Nusbaum C."/>
            <person name="Birren B."/>
        </authorList>
    </citation>
    <scope>NUCLEOTIDE SEQUENCE [LARGE SCALE GENOMIC DNA]</scope>
    <source>
        <strain evidence="2 4">ATCC BAA-350</strain>
    </source>
</reference>
<keyword evidence="5" id="KW-1185">Reference proteome</keyword>
<accession>R2XNC8</accession>
<evidence type="ECO:0000313" key="4">
    <source>
        <dbReference type="Proteomes" id="UP000013750"/>
    </source>
</evidence>
<dbReference type="InterPro" id="IPR021321">
    <property type="entry name" value="DUF2922"/>
</dbReference>
<dbReference type="eggNOG" id="ENOG5030681">
    <property type="taxonomic scope" value="Bacteria"/>
</dbReference>
<evidence type="ECO:0000313" key="3">
    <source>
        <dbReference type="EMBL" id="EOW82341.1"/>
    </source>
</evidence>
<evidence type="ECO:0000313" key="2">
    <source>
        <dbReference type="EMBL" id="EOI56409.1"/>
    </source>
</evidence>
<dbReference type="Pfam" id="PF11148">
    <property type="entry name" value="DUF2922"/>
    <property type="match status" value="1"/>
</dbReference>
<dbReference type="AlphaFoldDB" id="R2XNC8"/>
<organism evidence="2 4">
    <name type="scientific">Enterococcus gilvus ATCC BAA-350</name>
    <dbReference type="NCBI Taxonomy" id="1158614"/>
    <lineage>
        <taxon>Bacteria</taxon>
        <taxon>Bacillati</taxon>
        <taxon>Bacillota</taxon>
        <taxon>Bacilli</taxon>
        <taxon>Lactobacillales</taxon>
        <taxon>Enterococcaceae</taxon>
        <taxon>Enterococcus</taxon>
    </lineage>
</organism>
<dbReference type="Proteomes" id="UP000014160">
    <property type="component" value="Unassembled WGS sequence"/>
</dbReference>
<proteinExistence type="predicted"/>
<name>R2XNC8_9ENTE</name>
<evidence type="ECO:0000313" key="5">
    <source>
        <dbReference type="Proteomes" id="UP000014160"/>
    </source>
</evidence>
<feature type="region of interest" description="Disordered" evidence="1">
    <location>
        <begin position="288"/>
        <end position="339"/>
    </location>
</feature>
<dbReference type="RefSeq" id="WP_010780699.1">
    <property type="nucleotide sequence ID" value="NZ_ASWH01000001.1"/>
</dbReference>
<evidence type="ECO:0008006" key="6">
    <source>
        <dbReference type="Google" id="ProtNLM"/>
    </source>
</evidence>